<feature type="signal peptide" evidence="3">
    <location>
        <begin position="1"/>
        <end position="19"/>
    </location>
</feature>
<evidence type="ECO:0000313" key="5">
    <source>
        <dbReference type="EMBL" id="POY39213.1"/>
    </source>
</evidence>
<dbReference type="PANTHER" id="PTHR30329">
    <property type="entry name" value="STATOR ELEMENT OF FLAGELLAR MOTOR COMPLEX"/>
    <property type="match status" value="1"/>
</dbReference>
<evidence type="ECO:0000256" key="3">
    <source>
        <dbReference type="SAM" id="SignalP"/>
    </source>
</evidence>
<feature type="domain" description="OmpA-like" evidence="4">
    <location>
        <begin position="292"/>
        <end position="406"/>
    </location>
</feature>
<feature type="chain" id="PRO_5015647072" description="OmpA-like domain-containing protein" evidence="3">
    <location>
        <begin position="20"/>
        <end position="406"/>
    </location>
</feature>
<dbReference type="OrthoDB" id="9800869at2"/>
<accession>A0A2S5AAT1</accession>
<keyword evidence="3" id="KW-0732">Signal</keyword>
<keyword evidence="6" id="KW-1185">Reference proteome</keyword>
<keyword evidence="1" id="KW-0472">Membrane</keyword>
<protein>
    <recommendedName>
        <fullName evidence="4">OmpA-like domain-containing protein</fullName>
    </recommendedName>
</protein>
<feature type="compositionally biased region" description="Polar residues" evidence="2">
    <location>
        <begin position="373"/>
        <end position="389"/>
    </location>
</feature>
<feature type="region of interest" description="Disordered" evidence="2">
    <location>
        <begin position="373"/>
        <end position="395"/>
    </location>
</feature>
<name>A0A2S5AAT1_9SPHI</name>
<dbReference type="InterPro" id="IPR050330">
    <property type="entry name" value="Bact_OuterMem_StrucFunc"/>
</dbReference>
<proteinExistence type="predicted"/>
<dbReference type="EMBL" id="PQVF01000001">
    <property type="protein sequence ID" value="POY39213.1"/>
    <property type="molecule type" value="Genomic_DNA"/>
</dbReference>
<dbReference type="Pfam" id="PF00691">
    <property type="entry name" value="OmpA"/>
    <property type="match status" value="1"/>
</dbReference>
<dbReference type="Proteomes" id="UP000236893">
    <property type="component" value="Unassembled WGS sequence"/>
</dbReference>
<dbReference type="CDD" id="cd07185">
    <property type="entry name" value="OmpA_C-like"/>
    <property type="match status" value="1"/>
</dbReference>
<dbReference type="SUPFAM" id="SSF103088">
    <property type="entry name" value="OmpA-like"/>
    <property type="match status" value="1"/>
</dbReference>
<dbReference type="PROSITE" id="PS51123">
    <property type="entry name" value="OMPA_2"/>
    <property type="match status" value="1"/>
</dbReference>
<gene>
    <name evidence="5" type="ORF">C3K47_01590</name>
</gene>
<evidence type="ECO:0000256" key="2">
    <source>
        <dbReference type="SAM" id="MobiDB-lite"/>
    </source>
</evidence>
<dbReference type="RefSeq" id="WP_103787315.1">
    <property type="nucleotide sequence ID" value="NZ_PQVF01000001.1"/>
</dbReference>
<dbReference type="AlphaFoldDB" id="A0A2S5AAT1"/>
<dbReference type="PANTHER" id="PTHR30329:SF21">
    <property type="entry name" value="LIPOPROTEIN YIAD-RELATED"/>
    <property type="match status" value="1"/>
</dbReference>
<evidence type="ECO:0000313" key="6">
    <source>
        <dbReference type="Proteomes" id="UP000236893"/>
    </source>
</evidence>
<evidence type="ECO:0000256" key="1">
    <source>
        <dbReference type="PROSITE-ProRule" id="PRU00473"/>
    </source>
</evidence>
<dbReference type="GO" id="GO:0016020">
    <property type="term" value="C:membrane"/>
    <property type="evidence" value="ECO:0007669"/>
    <property type="project" value="UniProtKB-UniRule"/>
</dbReference>
<sequence>MKKPFFALALLASSIAAQGQSNGFSSNSLQNPNDKNTQVADLTRKKSTDLSLVENFEPQANTVSIAPPVTNFQSYLKFDFLSGDRVIAFEDFSQDKTGTFPLDWNTNGVGEIATLDNQTGKWLSMGQIANYRPEFMTADLPENFSFEFDLVLNAGKNTGGFYVQLGHAALNKDIEPTNWGAEFRMVGGGEGYISIENFCYSDDCKKLAPFANSAEVHFNSAGEKIRVSISRMKQRLKIYINEVKVIDEFKLLDATAPMNCINFKVAANANNKFAYVSNIKLTAGIPDVRKKLMVEDKFVTSGVLFDPNSDMIRPESYPVLKEIASVLKENPSVKIKIVGHSDAETTDLDLAKRRAESIKNAFQIEFGINESRMQTEGANSASTENSANPTDDKSNTLLAEFIKLPK</sequence>
<evidence type="ECO:0000259" key="4">
    <source>
        <dbReference type="PROSITE" id="PS51123"/>
    </source>
</evidence>
<dbReference type="Gene3D" id="3.30.1330.60">
    <property type="entry name" value="OmpA-like domain"/>
    <property type="match status" value="1"/>
</dbReference>
<organism evidence="5 6">
    <name type="scientific">Solitalea longa</name>
    <dbReference type="NCBI Taxonomy" id="2079460"/>
    <lineage>
        <taxon>Bacteria</taxon>
        <taxon>Pseudomonadati</taxon>
        <taxon>Bacteroidota</taxon>
        <taxon>Sphingobacteriia</taxon>
        <taxon>Sphingobacteriales</taxon>
        <taxon>Sphingobacteriaceae</taxon>
        <taxon>Solitalea</taxon>
    </lineage>
</organism>
<comment type="caution">
    <text evidence="5">The sequence shown here is derived from an EMBL/GenBank/DDBJ whole genome shotgun (WGS) entry which is preliminary data.</text>
</comment>
<reference evidence="5 6" key="1">
    <citation type="submission" date="2018-01" db="EMBL/GenBank/DDBJ databases">
        <authorList>
            <person name="Gaut B.S."/>
            <person name="Morton B.R."/>
            <person name="Clegg M.T."/>
            <person name="Duvall M.R."/>
        </authorList>
    </citation>
    <scope>NUCLEOTIDE SEQUENCE [LARGE SCALE GENOMIC DNA]</scope>
    <source>
        <strain evidence="5 6">HR-AV</strain>
    </source>
</reference>
<dbReference type="InterPro" id="IPR006665">
    <property type="entry name" value="OmpA-like"/>
</dbReference>
<dbReference type="InterPro" id="IPR036737">
    <property type="entry name" value="OmpA-like_sf"/>
</dbReference>